<evidence type="ECO:0000256" key="4">
    <source>
        <dbReference type="PIRNR" id="PIRNR006078"/>
    </source>
</evidence>
<dbReference type="EMBL" id="JACHNU010000001">
    <property type="protein sequence ID" value="MBB4661319.1"/>
    <property type="molecule type" value="Genomic_DNA"/>
</dbReference>
<evidence type="ECO:0000313" key="6">
    <source>
        <dbReference type="Proteomes" id="UP000585272"/>
    </source>
</evidence>
<comment type="similarity">
    <text evidence="1 4">Belongs to the glycerate kinase type-1 family.</text>
</comment>
<keyword evidence="2 4" id="KW-0808">Transferase</keyword>
<dbReference type="Gene3D" id="3.40.50.10350">
    <property type="entry name" value="Glycerate kinase, domain 1"/>
    <property type="match status" value="1"/>
</dbReference>
<dbReference type="PANTHER" id="PTHR21599">
    <property type="entry name" value="GLYCERATE KINASE"/>
    <property type="match status" value="1"/>
</dbReference>
<dbReference type="Gene3D" id="3.90.1510.10">
    <property type="entry name" value="Glycerate kinase, domain 2"/>
    <property type="match status" value="1"/>
</dbReference>
<dbReference type="Proteomes" id="UP000585272">
    <property type="component" value="Unassembled WGS sequence"/>
</dbReference>
<protein>
    <submittedName>
        <fullName evidence="5">Glycerate kinase</fullName>
        <ecNumber evidence="5">2.7.1.31</ecNumber>
    </submittedName>
</protein>
<gene>
    <name evidence="5" type="ORF">BDZ31_000892</name>
</gene>
<evidence type="ECO:0000256" key="3">
    <source>
        <dbReference type="ARBA" id="ARBA00022777"/>
    </source>
</evidence>
<name>A0A840I8T0_9ACTN</name>
<organism evidence="5 6">
    <name type="scientific">Conexibacter arvalis</name>
    <dbReference type="NCBI Taxonomy" id="912552"/>
    <lineage>
        <taxon>Bacteria</taxon>
        <taxon>Bacillati</taxon>
        <taxon>Actinomycetota</taxon>
        <taxon>Thermoleophilia</taxon>
        <taxon>Solirubrobacterales</taxon>
        <taxon>Conexibacteraceae</taxon>
        <taxon>Conexibacter</taxon>
    </lineage>
</organism>
<evidence type="ECO:0000256" key="1">
    <source>
        <dbReference type="ARBA" id="ARBA00006284"/>
    </source>
</evidence>
<dbReference type="GO" id="GO:0031388">
    <property type="term" value="P:organic acid phosphorylation"/>
    <property type="evidence" value="ECO:0007669"/>
    <property type="project" value="UniProtKB-UniRule"/>
</dbReference>
<dbReference type="PIRSF" id="PIRSF006078">
    <property type="entry name" value="GlxK"/>
    <property type="match status" value="1"/>
</dbReference>
<proteinExistence type="inferred from homology"/>
<dbReference type="RefSeq" id="WP_183339383.1">
    <property type="nucleotide sequence ID" value="NZ_JACHNU010000001.1"/>
</dbReference>
<evidence type="ECO:0000256" key="2">
    <source>
        <dbReference type="ARBA" id="ARBA00022679"/>
    </source>
</evidence>
<dbReference type="InterPro" id="IPR004381">
    <property type="entry name" value="Glycerate_kinase"/>
</dbReference>
<reference evidence="5 6" key="1">
    <citation type="submission" date="2020-08" db="EMBL/GenBank/DDBJ databases">
        <title>Genomic Encyclopedia of Archaeal and Bacterial Type Strains, Phase II (KMG-II): from individual species to whole genera.</title>
        <authorList>
            <person name="Goeker M."/>
        </authorList>
    </citation>
    <scope>NUCLEOTIDE SEQUENCE [LARGE SCALE GENOMIC DNA]</scope>
    <source>
        <strain evidence="5 6">DSM 23288</strain>
    </source>
</reference>
<dbReference type="InterPro" id="IPR018193">
    <property type="entry name" value="Glyc_kinase_flavodox-like_fold"/>
</dbReference>
<dbReference type="InterPro" id="IPR018197">
    <property type="entry name" value="Glycerate_kinase_RE-like"/>
</dbReference>
<keyword evidence="6" id="KW-1185">Reference proteome</keyword>
<sequence>MSERNGGNERGRVLCAPDKLRGALDAAEAAAALAAGARAAGAAAVELPIADGGEGTLDAFRDGATLHRVAVHDALGRPREGRIAKLDDVGTFLVEAAEAVPLHGLAEHERDVERASSRGVGELIAAALDRGARRLLVAVGGTATMDGGAGMLRALGGRCANDGAGLLADPSVDLSGVDPRLAQVELELLVDVAAPLTGPDGAARRFGPQKGATGAQVDALDTAHGRWAEALGIDPATPGAGAAGGLGAALQALGARTVAGADAVLDLKRFDALLAGCDLCLAAEGSVDPSTLQGKAVAAVVARCARAGVPVVVLGGRVEAEAAAELRRRGARDVRAIGPADRPLAAALAAAGEELEAAARAAVAEA</sequence>
<evidence type="ECO:0000313" key="5">
    <source>
        <dbReference type="EMBL" id="MBB4661319.1"/>
    </source>
</evidence>
<dbReference type="EC" id="2.7.1.31" evidence="5"/>
<comment type="caution">
    <text evidence="5">The sequence shown here is derived from an EMBL/GenBank/DDBJ whole genome shotgun (WGS) entry which is preliminary data.</text>
</comment>
<dbReference type="InterPro" id="IPR036129">
    <property type="entry name" value="Glycerate_kinase_sf"/>
</dbReference>
<dbReference type="NCBIfam" id="TIGR00045">
    <property type="entry name" value="glycerate kinase"/>
    <property type="match status" value="1"/>
</dbReference>
<accession>A0A840I8T0</accession>
<dbReference type="GO" id="GO:0008887">
    <property type="term" value="F:glycerate kinase activity"/>
    <property type="evidence" value="ECO:0007669"/>
    <property type="project" value="UniProtKB-UniRule"/>
</dbReference>
<dbReference type="Pfam" id="PF02595">
    <property type="entry name" value="Gly_kinase"/>
    <property type="match status" value="1"/>
</dbReference>
<dbReference type="PANTHER" id="PTHR21599:SF0">
    <property type="entry name" value="GLYCERATE KINASE"/>
    <property type="match status" value="1"/>
</dbReference>
<dbReference type="SUPFAM" id="SSF110738">
    <property type="entry name" value="Glycerate kinase I"/>
    <property type="match status" value="1"/>
</dbReference>
<dbReference type="AlphaFoldDB" id="A0A840I8T0"/>
<keyword evidence="3 4" id="KW-0418">Kinase</keyword>